<dbReference type="EMBL" id="RDSM01000002">
    <property type="protein sequence ID" value="RXH55516.1"/>
    <property type="molecule type" value="Genomic_DNA"/>
</dbReference>
<dbReference type="AlphaFoldDB" id="A0A4Q0T225"/>
<reference evidence="2" key="2">
    <citation type="submission" date="2019-02" db="EMBL/GenBank/DDBJ databases">
        <title>Granulicella sibirica sp. nov., a psychrotolerant acidobacterium isolated from an organic soil layer in forested tundra, West Siberia.</title>
        <authorList>
            <person name="Oshkin I.Y."/>
            <person name="Kulichevskaya I.S."/>
            <person name="Rijpstra W.I.C."/>
            <person name="Sinninghe Damste J.S."/>
            <person name="Rakitin A.L."/>
            <person name="Ravin N.V."/>
            <person name="Dedysh S.N."/>
        </authorList>
    </citation>
    <scope>NUCLEOTIDE SEQUENCE [LARGE SCALE GENOMIC DNA]</scope>
    <source>
        <strain evidence="2">AF10</strain>
    </source>
</reference>
<dbReference type="RefSeq" id="WP_128913160.1">
    <property type="nucleotide sequence ID" value="NZ_RDSM01000002.1"/>
</dbReference>
<reference evidence="1 2" key="1">
    <citation type="submission" date="2018-11" db="EMBL/GenBank/DDBJ databases">
        <authorList>
            <person name="Mardanov A.V."/>
            <person name="Ravin N.V."/>
            <person name="Dedysh S.N."/>
        </authorList>
    </citation>
    <scope>NUCLEOTIDE SEQUENCE [LARGE SCALE GENOMIC DNA]</scope>
    <source>
        <strain evidence="1 2">AF10</strain>
    </source>
</reference>
<gene>
    <name evidence="1" type="ORF">GRAN_2373</name>
</gene>
<evidence type="ECO:0000313" key="2">
    <source>
        <dbReference type="Proteomes" id="UP000289437"/>
    </source>
</evidence>
<comment type="caution">
    <text evidence="1">The sequence shown here is derived from an EMBL/GenBank/DDBJ whole genome shotgun (WGS) entry which is preliminary data.</text>
</comment>
<dbReference type="Proteomes" id="UP000289437">
    <property type="component" value="Unassembled WGS sequence"/>
</dbReference>
<keyword evidence="2" id="KW-1185">Reference proteome</keyword>
<organism evidence="1 2">
    <name type="scientific">Granulicella sibirica</name>
    <dbReference type="NCBI Taxonomy" id="2479048"/>
    <lineage>
        <taxon>Bacteria</taxon>
        <taxon>Pseudomonadati</taxon>
        <taxon>Acidobacteriota</taxon>
        <taxon>Terriglobia</taxon>
        <taxon>Terriglobales</taxon>
        <taxon>Acidobacteriaceae</taxon>
        <taxon>Granulicella</taxon>
    </lineage>
</organism>
<sequence length="79" mass="8924">MKTPRPETINQAIEDCRAAIAESEASLAAATIRASRPNAPHHEKLEALFYQQEIREMKKWLADAEQKRDSLALCGESMR</sequence>
<protein>
    <submittedName>
        <fullName evidence="1">Uncharacterized protein</fullName>
    </submittedName>
</protein>
<proteinExistence type="predicted"/>
<name>A0A4Q0T225_9BACT</name>
<accession>A0A4Q0T225</accession>
<evidence type="ECO:0000313" key="1">
    <source>
        <dbReference type="EMBL" id="RXH55516.1"/>
    </source>
</evidence>